<evidence type="ECO:0000313" key="2">
    <source>
        <dbReference type="Proteomes" id="UP000603912"/>
    </source>
</evidence>
<name>A0A917I708_9HYPH</name>
<comment type="caution">
    <text evidence="1">The sequence shown here is derived from an EMBL/GenBank/DDBJ whole genome shotgun (WGS) entry which is preliminary data.</text>
</comment>
<sequence>MGGAETRTLLPTDYESIHAAVVETTRGRWFLEEFARRNRQSDTQLILNALRDLAAGFAHTVDAFASAPPHRTEEGHEVGHTPEPLLQRGREALVAMLAAAERIQEAAWLLQAKGADAECCAVIDAQVRAIYTAAPLQELSLLGLSHGAGKAA</sequence>
<dbReference type="RefSeq" id="WP_188517329.1">
    <property type="nucleotide sequence ID" value="NZ_BMES01000001.1"/>
</dbReference>
<protein>
    <submittedName>
        <fullName evidence="1">Uncharacterized protein</fullName>
    </submittedName>
</protein>
<reference evidence="1" key="2">
    <citation type="submission" date="2020-09" db="EMBL/GenBank/DDBJ databases">
        <authorList>
            <person name="Sun Q."/>
            <person name="Zhou Y."/>
        </authorList>
    </citation>
    <scope>NUCLEOTIDE SEQUENCE</scope>
    <source>
        <strain evidence="1">CGMCC 1.12214</strain>
    </source>
</reference>
<dbReference type="EMBL" id="BMES01000001">
    <property type="protein sequence ID" value="GGH17173.1"/>
    <property type="molecule type" value="Genomic_DNA"/>
</dbReference>
<proteinExistence type="predicted"/>
<keyword evidence="2" id="KW-1185">Reference proteome</keyword>
<evidence type="ECO:0000313" key="1">
    <source>
        <dbReference type="EMBL" id="GGH17173.1"/>
    </source>
</evidence>
<dbReference type="AlphaFoldDB" id="A0A917I708"/>
<dbReference type="Proteomes" id="UP000603912">
    <property type="component" value="Unassembled WGS sequence"/>
</dbReference>
<gene>
    <name evidence="1" type="ORF">GCM10007036_18420</name>
</gene>
<organism evidence="1 2">
    <name type="scientific">Alsobacter metallidurans</name>
    <dbReference type="NCBI Taxonomy" id="340221"/>
    <lineage>
        <taxon>Bacteria</taxon>
        <taxon>Pseudomonadati</taxon>
        <taxon>Pseudomonadota</taxon>
        <taxon>Alphaproteobacteria</taxon>
        <taxon>Hyphomicrobiales</taxon>
        <taxon>Alsobacteraceae</taxon>
        <taxon>Alsobacter</taxon>
    </lineage>
</organism>
<reference evidence="1" key="1">
    <citation type="journal article" date="2014" name="Int. J. Syst. Evol. Microbiol.">
        <title>Complete genome sequence of Corynebacterium casei LMG S-19264T (=DSM 44701T), isolated from a smear-ripened cheese.</title>
        <authorList>
            <consortium name="US DOE Joint Genome Institute (JGI-PGF)"/>
            <person name="Walter F."/>
            <person name="Albersmeier A."/>
            <person name="Kalinowski J."/>
            <person name="Ruckert C."/>
        </authorList>
    </citation>
    <scope>NUCLEOTIDE SEQUENCE</scope>
    <source>
        <strain evidence="1">CGMCC 1.12214</strain>
    </source>
</reference>
<accession>A0A917I708</accession>